<evidence type="ECO:0000259" key="2">
    <source>
        <dbReference type="Pfam" id="PF03104"/>
    </source>
</evidence>
<comment type="subcellular location">
    <subcellularLocation>
        <location evidence="1">Nucleus</location>
    </subcellularLocation>
</comment>
<dbReference type="EMBL" id="LSRQ01002458">
    <property type="protein sequence ID" value="OAY74203.1"/>
    <property type="molecule type" value="Genomic_DNA"/>
</dbReference>
<keyword evidence="1" id="KW-0238">DNA-binding</keyword>
<dbReference type="PANTHER" id="PTHR10670">
    <property type="entry name" value="DNA POLYMERASE EPSILON CATALYTIC SUBUNIT A"/>
    <property type="match status" value="1"/>
</dbReference>
<dbReference type="InterPro" id="IPR029703">
    <property type="entry name" value="POL2"/>
</dbReference>
<keyword evidence="1" id="KW-0548">Nucleotidyltransferase</keyword>
<keyword evidence="1" id="KW-0239">DNA-directed DNA polymerase</keyword>
<protein>
    <recommendedName>
        <fullName evidence="1">DNA polymerase epsilon catalytic subunit</fullName>
        <ecNumber evidence="1">2.7.7.7</ecNumber>
    </recommendedName>
</protein>
<keyword evidence="1" id="KW-0863">Zinc-finger</keyword>
<dbReference type="GO" id="GO:0051539">
    <property type="term" value="F:4 iron, 4 sulfur cluster binding"/>
    <property type="evidence" value="ECO:0007669"/>
    <property type="project" value="UniProtKB-KW"/>
</dbReference>
<dbReference type="GO" id="GO:0003677">
    <property type="term" value="F:DNA binding"/>
    <property type="evidence" value="ECO:0007669"/>
    <property type="project" value="UniProtKB-KW"/>
</dbReference>
<keyword evidence="1" id="KW-0235">DNA replication</keyword>
<dbReference type="GO" id="GO:0008310">
    <property type="term" value="F:single-stranded DNA 3'-5' DNA exonuclease activity"/>
    <property type="evidence" value="ECO:0007669"/>
    <property type="project" value="TreeGrafter"/>
</dbReference>
<dbReference type="GO" id="GO:0003887">
    <property type="term" value="F:DNA-directed DNA polymerase activity"/>
    <property type="evidence" value="ECO:0007669"/>
    <property type="project" value="UniProtKB-KW"/>
</dbReference>
<evidence type="ECO:0000256" key="1">
    <source>
        <dbReference type="RuleBase" id="RU365029"/>
    </source>
</evidence>
<sequence length="192" mass="22523">MNGEGRRRERFGAARNASSKQKIRLGAEEVIESKLGFALFTEGERRLGRERPQDYFDCIVDLREYDVPYHVRFAIDNGEDIEDLEYTPKPEYEGYFKVKNVKNEEELLKAWFSHMQEVRPGIYVTYNGDFFDWPFLEKRAAHHGIKMSEEIGFQHDSNQGECRAKFSCHLDCFAWVKRDSYLPQGSHGLKVK</sequence>
<dbReference type="GO" id="GO:0008270">
    <property type="term" value="F:zinc ion binding"/>
    <property type="evidence" value="ECO:0007669"/>
    <property type="project" value="UniProtKB-KW"/>
</dbReference>
<dbReference type="Gene3D" id="3.30.420.10">
    <property type="entry name" value="Ribonuclease H-like superfamily/Ribonuclease H"/>
    <property type="match status" value="1"/>
</dbReference>
<comment type="function">
    <text evidence="1">DNA polymerase II participates in chromosomal DNA replication.</text>
</comment>
<comment type="caution">
    <text evidence="3">The sequence shown here is derived from an EMBL/GenBank/DDBJ whole genome shotgun (WGS) entry which is preliminary data.</text>
</comment>
<keyword evidence="1" id="KW-0479">Metal-binding</keyword>
<dbReference type="GO" id="GO:0008622">
    <property type="term" value="C:epsilon DNA polymerase complex"/>
    <property type="evidence" value="ECO:0007669"/>
    <property type="project" value="InterPro"/>
</dbReference>
<keyword evidence="1" id="KW-0411">Iron-sulfur</keyword>
<dbReference type="SUPFAM" id="SSF53098">
    <property type="entry name" value="Ribonuclease H-like"/>
    <property type="match status" value="1"/>
</dbReference>
<accession>A0A199VB15</accession>
<comment type="similarity">
    <text evidence="1">Belongs to the DNA polymerase type-B family.</text>
</comment>
<organism evidence="3 4">
    <name type="scientific">Ananas comosus</name>
    <name type="common">Pineapple</name>
    <name type="synonym">Ananas ananas</name>
    <dbReference type="NCBI Taxonomy" id="4615"/>
    <lineage>
        <taxon>Eukaryota</taxon>
        <taxon>Viridiplantae</taxon>
        <taxon>Streptophyta</taxon>
        <taxon>Embryophyta</taxon>
        <taxon>Tracheophyta</taxon>
        <taxon>Spermatophyta</taxon>
        <taxon>Magnoliopsida</taxon>
        <taxon>Liliopsida</taxon>
        <taxon>Poales</taxon>
        <taxon>Bromeliaceae</taxon>
        <taxon>Bromelioideae</taxon>
        <taxon>Ananas</taxon>
    </lineage>
</organism>
<reference evidence="3 4" key="1">
    <citation type="journal article" date="2016" name="DNA Res.">
        <title>The draft genome of MD-2 pineapple using hybrid error correction of long reads.</title>
        <authorList>
            <person name="Redwan R.M."/>
            <person name="Saidin A."/>
            <person name="Kumar S.V."/>
        </authorList>
    </citation>
    <scope>NUCLEOTIDE SEQUENCE [LARGE SCALE GENOMIC DNA]</scope>
    <source>
        <strain evidence="4">cv. MD2</strain>
        <tissue evidence="3">Leaf</tissue>
    </source>
</reference>
<evidence type="ECO:0000313" key="4">
    <source>
        <dbReference type="Proteomes" id="UP000092600"/>
    </source>
</evidence>
<dbReference type="GO" id="GO:0045004">
    <property type="term" value="P:DNA replication proofreading"/>
    <property type="evidence" value="ECO:0007669"/>
    <property type="project" value="TreeGrafter"/>
</dbReference>
<keyword evidence="1" id="KW-0862">Zinc</keyword>
<comment type="catalytic activity">
    <reaction evidence="1">
        <text>DNA(n) + a 2'-deoxyribonucleoside 5'-triphosphate = DNA(n+1) + diphosphate</text>
        <dbReference type="Rhea" id="RHEA:22508"/>
        <dbReference type="Rhea" id="RHEA-COMP:17339"/>
        <dbReference type="Rhea" id="RHEA-COMP:17340"/>
        <dbReference type="ChEBI" id="CHEBI:33019"/>
        <dbReference type="ChEBI" id="CHEBI:61560"/>
        <dbReference type="ChEBI" id="CHEBI:173112"/>
        <dbReference type="EC" id="2.7.7.7"/>
    </reaction>
</comment>
<dbReference type="Pfam" id="PF03104">
    <property type="entry name" value="DNA_pol_B_exo1"/>
    <property type="match status" value="1"/>
</dbReference>
<proteinExistence type="inferred from homology"/>
<dbReference type="EC" id="2.7.7.7" evidence="1"/>
<dbReference type="InterPro" id="IPR036397">
    <property type="entry name" value="RNaseH_sf"/>
</dbReference>
<dbReference type="GO" id="GO:0000278">
    <property type="term" value="P:mitotic cell cycle"/>
    <property type="evidence" value="ECO:0007669"/>
    <property type="project" value="TreeGrafter"/>
</dbReference>
<keyword evidence="1" id="KW-0808">Transferase</keyword>
<name>A0A199VB15_ANACO</name>
<dbReference type="GO" id="GO:0006297">
    <property type="term" value="P:nucleotide-excision repair, DNA gap filling"/>
    <property type="evidence" value="ECO:0007669"/>
    <property type="project" value="TreeGrafter"/>
</dbReference>
<dbReference type="GO" id="GO:0006287">
    <property type="term" value="P:base-excision repair, gap-filling"/>
    <property type="evidence" value="ECO:0007669"/>
    <property type="project" value="TreeGrafter"/>
</dbReference>
<keyword evidence="1" id="KW-0408">Iron</keyword>
<evidence type="ECO:0000313" key="3">
    <source>
        <dbReference type="EMBL" id="OAY74203.1"/>
    </source>
</evidence>
<dbReference type="Proteomes" id="UP000092600">
    <property type="component" value="Unassembled WGS sequence"/>
</dbReference>
<dbReference type="STRING" id="4615.A0A199VB15"/>
<dbReference type="GO" id="GO:0006272">
    <property type="term" value="P:leading strand elongation"/>
    <property type="evidence" value="ECO:0007669"/>
    <property type="project" value="TreeGrafter"/>
</dbReference>
<dbReference type="AlphaFoldDB" id="A0A199VB15"/>
<feature type="domain" description="DNA-directed DNA polymerase family B exonuclease" evidence="2">
    <location>
        <begin position="79"/>
        <end position="190"/>
    </location>
</feature>
<gene>
    <name evidence="3" type="ORF">ACMD2_22768</name>
</gene>
<keyword evidence="1" id="KW-0004">4Fe-4S</keyword>
<dbReference type="InterPro" id="IPR012337">
    <property type="entry name" value="RNaseH-like_sf"/>
</dbReference>
<keyword evidence="1" id="KW-0539">Nucleus</keyword>
<comment type="cofactor">
    <cofactor evidence="1">
        <name>[4Fe-4S] cluster</name>
        <dbReference type="ChEBI" id="CHEBI:49883"/>
    </cofactor>
</comment>
<dbReference type="PANTHER" id="PTHR10670:SF0">
    <property type="entry name" value="DNA POLYMERASE EPSILON CATALYTIC SUBUNIT A"/>
    <property type="match status" value="1"/>
</dbReference>
<dbReference type="InterPro" id="IPR006133">
    <property type="entry name" value="DNA-dir_DNA_pol_B_exonuc"/>
</dbReference>